<dbReference type="AlphaFoldDB" id="A0A5J6MZ74"/>
<accession>A0A5J6MZ74</accession>
<keyword evidence="2" id="KW-1185">Reference proteome</keyword>
<dbReference type="Gene3D" id="2.160.10.10">
    <property type="entry name" value="Hexapeptide repeat proteins"/>
    <property type="match status" value="1"/>
</dbReference>
<evidence type="ECO:0000313" key="1">
    <source>
        <dbReference type="EMBL" id="QEX22631.1"/>
    </source>
</evidence>
<dbReference type="Proteomes" id="UP000325797">
    <property type="component" value="Chromosome"/>
</dbReference>
<proteinExistence type="predicted"/>
<dbReference type="InterPro" id="IPR047324">
    <property type="entry name" value="LbH_gamma_CA-like"/>
</dbReference>
<organism evidence="1 2">
    <name type="scientific">Hypericibacter adhaerens</name>
    <dbReference type="NCBI Taxonomy" id="2602016"/>
    <lineage>
        <taxon>Bacteria</taxon>
        <taxon>Pseudomonadati</taxon>
        <taxon>Pseudomonadota</taxon>
        <taxon>Alphaproteobacteria</taxon>
        <taxon>Rhodospirillales</taxon>
        <taxon>Dongiaceae</taxon>
        <taxon>Hypericibacter</taxon>
    </lineage>
</organism>
<dbReference type="InterPro" id="IPR050484">
    <property type="entry name" value="Transf_Hexapept/Carb_Anhydrase"/>
</dbReference>
<dbReference type="KEGG" id="hadh:FRZ61_25630"/>
<dbReference type="EMBL" id="CP042582">
    <property type="protein sequence ID" value="QEX22631.1"/>
    <property type="molecule type" value="Genomic_DNA"/>
</dbReference>
<evidence type="ECO:0000313" key="2">
    <source>
        <dbReference type="Proteomes" id="UP000325797"/>
    </source>
</evidence>
<dbReference type="InterPro" id="IPR011004">
    <property type="entry name" value="Trimer_LpxA-like_sf"/>
</dbReference>
<dbReference type="SUPFAM" id="SSF51161">
    <property type="entry name" value="Trimeric LpxA-like enzymes"/>
    <property type="match status" value="1"/>
</dbReference>
<reference evidence="1 2" key="1">
    <citation type="submission" date="2019-08" db="EMBL/GenBank/DDBJ databases">
        <title>Hyperibacter terrae gen. nov., sp. nov. and Hyperibacter viscosus sp. nov., two new members in the family Rhodospirillaceae isolated from the rhizosphere of Hypericum perforatum.</title>
        <authorList>
            <person name="Noviana Z."/>
        </authorList>
    </citation>
    <scope>NUCLEOTIDE SEQUENCE [LARGE SCALE GENOMIC DNA]</scope>
    <source>
        <strain evidence="1 2">R5959</strain>
    </source>
</reference>
<dbReference type="RefSeq" id="WP_225308784.1">
    <property type="nucleotide sequence ID" value="NZ_CP042582.1"/>
</dbReference>
<sequence>MSPRDQHPGPGRAGGMIYPVDGFTPRIDPTAFIAPTAVIIGDVVIGPDSSVWYGCVLRGDGNLMRIGARTNIQDGTVIHLNHQDDGGRGGRGYSTLIGDDVTIGHMALIHACTLEDGAFVGMKACVMDGAVVEGGGMVAAGALVTPNKRVRKGELWAGSPAKLLRQLTPQEMADFASTAPYYADRAARYRAQGL</sequence>
<dbReference type="CDD" id="cd04645">
    <property type="entry name" value="LbH_gamma_CA_like"/>
    <property type="match status" value="1"/>
</dbReference>
<protein>
    <submittedName>
        <fullName evidence="1">Gamma carbonic anhydrase family protein</fullName>
    </submittedName>
</protein>
<dbReference type="PANTHER" id="PTHR13061:SF29">
    <property type="entry name" value="GAMMA CARBONIC ANHYDRASE-LIKE 1, MITOCHONDRIAL-RELATED"/>
    <property type="match status" value="1"/>
</dbReference>
<gene>
    <name evidence="1" type="ORF">FRZ61_25630</name>
</gene>
<dbReference type="PANTHER" id="PTHR13061">
    <property type="entry name" value="DYNACTIN SUBUNIT P25"/>
    <property type="match status" value="1"/>
</dbReference>
<name>A0A5J6MZ74_9PROT</name>